<gene>
    <name evidence="1" type="ORF">PTIM40_173</name>
</gene>
<reference evidence="1 2" key="1">
    <citation type="submission" date="2014-11" db="EMBL/GenBank/DDBJ databases">
        <authorList>
            <person name="Fedida A."/>
            <person name="Lindell D."/>
        </authorList>
    </citation>
    <scope>NUCLEOTIDE SEQUENCE [LARGE SCALE GENOMIC DNA]</scope>
</reference>
<name>A0A0C5AMX9_9CAUD</name>
<evidence type="ECO:0000313" key="1">
    <source>
        <dbReference type="EMBL" id="AJK27600.1"/>
    </source>
</evidence>
<dbReference type="Gene3D" id="2.30.30.100">
    <property type="match status" value="1"/>
</dbReference>
<protein>
    <submittedName>
        <fullName evidence="1">Uncharacterized protein</fullName>
    </submittedName>
</protein>
<evidence type="ECO:0000313" key="2">
    <source>
        <dbReference type="Proteomes" id="UP000032135"/>
    </source>
</evidence>
<dbReference type="OrthoDB" id="29156at10239"/>
<organism evidence="1 2">
    <name type="scientific">Cyanophage P-TIM40</name>
    <dbReference type="NCBI Taxonomy" id="1589733"/>
    <lineage>
        <taxon>Viruses</taxon>
        <taxon>Duplodnaviria</taxon>
        <taxon>Heunggongvirae</taxon>
        <taxon>Uroviricota</taxon>
        <taxon>Caudoviricetes</taxon>
        <taxon>Pantevenvirales</taxon>
        <taxon>Kyanoviridae</taxon>
        <taxon>Libanvirus</taxon>
        <taxon>Libanvirus ptim40</taxon>
    </lineage>
</organism>
<accession>A0A0C5AMX9</accession>
<dbReference type="Proteomes" id="UP000032135">
    <property type="component" value="Segment"/>
</dbReference>
<dbReference type="RefSeq" id="YP_009188248.1">
    <property type="nucleotide sequence ID" value="NC_028663.1"/>
</dbReference>
<sequence length="131" mass="14879">MSVKVARMANGEDVIADIKEVRNSEGDDARVLAYEFIDSFSIQLEMNDQEFLVEEAGKQNPLGNIRMRFYPFFPLTVGSNFISLQHVVSIADPHWEVLKRYEEALQTIKKSRKDDVKVDYSEIPPSGLVVG</sequence>
<keyword evidence="2" id="KW-1185">Reference proteome</keyword>
<dbReference type="GeneID" id="26516718"/>
<dbReference type="EMBL" id="KP211958">
    <property type="protein sequence ID" value="AJK27600.1"/>
    <property type="molecule type" value="Genomic_DNA"/>
</dbReference>
<proteinExistence type="predicted"/>
<dbReference type="KEGG" id="vg:26516718"/>